<organism evidence="10 11">
    <name type="scientific">Aphidius gifuensis</name>
    <name type="common">Parasitoid wasp</name>
    <dbReference type="NCBI Taxonomy" id="684658"/>
    <lineage>
        <taxon>Eukaryota</taxon>
        <taxon>Metazoa</taxon>
        <taxon>Ecdysozoa</taxon>
        <taxon>Arthropoda</taxon>
        <taxon>Hexapoda</taxon>
        <taxon>Insecta</taxon>
        <taxon>Pterygota</taxon>
        <taxon>Neoptera</taxon>
        <taxon>Endopterygota</taxon>
        <taxon>Hymenoptera</taxon>
        <taxon>Apocrita</taxon>
        <taxon>Ichneumonoidea</taxon>
        <taxon>Braconidae</taxon>
        <taxon>Aphidiinae</taxon>
        <taxon>Aphidius</taxon>
    </lineage>
</organism>
<comment type="catalytic activity">
    <reaction evidence="1">
        <text>a 1,2-diacyl-sn-glycero-3-phosphocholine + H2O = a 2-acyl-sn-glycero-3-phosphocholine + a fatty acid + H(+)</text>
        <dbReference type="Rhea" id="RHEA:18689"/>
        <dbReference type="ChEBI" id="CHEBI:15377"/>
        <dbReference type="ChEBI" id="CHEBI:15378"/>
        <dbReference type="ChEBI" id="CHEBI:28868"/>
        <dbReference type="ChEBI" id="CHEBI:57643"/>
        <dbReference type="ChEBI" id="CHEBI:57875"/>
        <dbReference type="EC" id="3.1.1.32"/>
    </reaction>
</comment>
<dbReference type="AlphaFoldDB" id="A0A834XTA5"/>
<dbReference type="GO" id="GO:0017171">
    <property type="term" value="F:serine hydrolase activity"/>
    <property type="evidence" value="ECO:0007669"/>
    <property type="project" value="TreeGrafter"/>
</dbReference>
<keyword evidence="7" id="KW-1015">Disulfide bond</keyword>
<keyword evidence="11" id="KW-1185">Reference proteome</keyword>
<sequence length="717" mass="80347">MSERQIKKRKIDTDNKISTENKDEIKDNNVTLFFDVVKILFKYLLGKDLNNAAMVCRLWQDVASSEIEKRNSITKLCNWKEAFDNPKSKNHFSNYLTTKPMLGFLFNAADESSLDSLSKYVPKNCVTLLINNAGIVFNDKENEDAIGNVLMTYLTYNSDVKIEYIVETSKRITNFDKKLNVLYERQLPTKLRMATIFNDSFKRLKNVKCFIYLTSQKASNGIHRFYIKPLKNYSNALWGGVSDSLTICKKNKNEEINSIAILISGSKIDSWSIVIRSRRNDKNIVEERLLEMKSNIKSLFKHTIGFMYACVGRGERFYSEKNVESSLFKKVFPNIPLVGCFGSGGEYGTTTVGFKMYKIILTLLLIYFDKCKTNQYVDSPLRNKYDGYGDDWIFIPDGNNKPQVAVLKGQPPPEFRSLIDESVTFHLFTRNQSENATMLVTGNPESIKNSSFNPSYPTKFITHGWKSSALSSGPTNLKNAFLKKGNYNVILVDWEPLASSTFYLGPMQNTGNVGKEAAKFIDYLLEQTGQSPDKVHFIGHSLGAHVAGNAASSVKRGKIGRVTGLDPALPGFHVLESNDGRLDASDAKFVDVIHSCGGILGYLNPLGTVDFYPNAGVAVQPGCCCVPEILEACSHGRAYVYYTESLTSNEGLLARQCESWDKFEAGECNNSSTTYLGENVDQTAKGTYWLKTNAQSPFAPLQTNLLNQTMGKINNTL</sequence>
<comment type="caution">
    <text evidence="10">The sequence shown here is derived from an EMBL/GenBank/DDBJ whole genome shotgun (WGS) entry which is preliminary data.</text>
</comment>
<dbReference type="InterPro" id="IPR013818">
    <property type="entry name" value="Lipase"/>
</dbReference>
<dbReference type="EC" id="3.1.1.32" evidence="4"/>
<dbReference type="PRINTS" id="PR00821">
    <property type="entry name" value="TAGLIPASE"/>
</dbReference>
<dbReference type="OrthoDB" id="199913at2759"/>
<dbReference type="InterPro" id="IPR033906">
    <property type="entry name" value="Lipase_N"/>
</dbReference>
<dbReference type="GO" id="GO:0016042">
    <property type="term" value="P:lipid catabolic process"/>
    <property type="evidence" value="ECO:0007669"/>
    <property type="project" value="TreeGrafter"/>
</dbReference>
<evidence type="ECO:0000313" key="10">
    <source>
        <dbReference type="EMBL" id="KAF7990406.1"/>
    </source>
</evidence>
<keyword evidence="5" id="KW-0964">Secreted</keyword>
<dbReference type="InterPro" id="IPR000734">
    <property type="entry name" value="TAG_lipase"/>
</dbReference>
<dbReference type="FunFam" id="3.40.50.1820:FF:000076">
    <property type="entry name" value="phospholipase A1"/>
    <property type="match status" value="1"/>
</dbReference>
<evidence type="ECO:0000256" key="5">
    <source>
        <dbReference type="ARBA" id="ARBA00022525"/>
    </source>
</evidence>
<evidence type="ECO:0000256" key="8">
    <source>
        <dbReference type="RuleBase" id="RU004262"/>
    </source>
</evidence>
<name>A0A834XTA5_APHGI</name>
<dbReference type="Gene3D" id="3.40.50.1820">
    <property type="entry name" value="alpha/beta hydrolase"/>
    <property type="match status" value="1"/>
</dbReference>
<accession>A0A834XTA5</accession>
<protein>
    <recommendedName>
        <fullName evidence="4">phospholipase A1</fullName>
        <ecNumber evidence="4">3.1.1.32</ecNumber>
    </recommendedName>
</protein>
<keyword evidence="6" id="KW-0378">Hydrolase</keyword>
<dbReference type="PANTHER" id="PTHR11610">
    <property type="entry name" value="LIPASE"/>
    <property type="match status" value="1"/>
</dbReference>
<comment type="similarity">
    <text evidence="3 8">Belongs to the AB hydrolase superfamily. Lipase family.</text>
</comment>
<dbReference type="Pfam" id="PF00151">
    <property type="entry name" value="Lipase"/>
    <property type="match status" value="1"/>
</dbReference>
<evidence type="ECO:0000256" key="4">
    <source>
        <dbReference type="ARBA" id="ARBA00013179"/>
    </source>
</evidence>
<evidence type="ECO:0000259" key="9">
    <source>
        <dbReference type="Pfam" id="PF00151"/>
    </source>
</evidence>
<comment type="subcellular location">
    <subcellularLocation>
        <location evidence="2">Secreted</location>
    </subcellularLocation>
</comment>
<evidence type="ECO:0000256" key="1">
    <source>
        <dbReference type="ARBA" id="ARBA00000111"/>
    </source>
</evidence>
<dbReference type="CDD" id="cd00707">
    <property type="entry name" value="Pancreat_lipase_like"/>
    <property type="match status" value="1"/>
</dbReference>
<feature type="domain" description="Lipase" evidence="9">
    <location>
        <begin position="420"/>
        <end position="698"/>
    </location>
</feature>
<evidence type="ECO:0000256" key="6">
    <source>
        <dbReference type="ARBA" id="ARBA00022801"/>
    </source>
</evidence>
<dbReference type="SUPFAM" id="SSF53474">
    <property type="entry name" value="alpha/beta-Hydrolases"/>
    <property type="match status" value="1"/>
</dbReference>
<reference evidence="10 11" key="1">
    <citation type="submission" date="2020-08" db="EMBL/GenBank/DDBJ databases">
        <title>Aphidius gifuensis genome sequencing and assembly.</title>
        <authorList>
            <person name="Du Z."/>
        </authorList>
    </citation>
    <scope>NUCLEOTIDE SEQUENCE [LARGE SCALE GENOMIC DNA]</scope>
    <source>
        <strain evidence="10">YNYX2018</strain>
        <tissue evidence="10">Adults</tissue>
    </source>
</reference>
<gene>
    <name evidence="10" type="ORF">HCN44_000211</name>
</gene>
<dbReference type="InterPro" id="IPR029058">
    <property type="entry name" value="AB_hydrolase_fold"/>
</dbReference>
<dbReference type="SUPFAM" id="SSF81383">
    <property type="entry name" value="F-box domain"/>
    <property type="match status" value="1"/>
</dbReference>
<dbReference type="InterPro" id="IPR036047">
    <property type="entry name" value="F-box-like_dom_sf"/>
</dbReference>
<dbReference type="EMBL" id="JACMRX010000004">
    <property type="protein sequence ID" value="KAF7990406.1"/>
    <property type="molecule type" value="Genomic_DNA"/>
</dbReference>
<dbReference type="Proteomes" id="UP000639338">
    <property type="component" value="Unassembled WGS sequence"/>
</dbReference>
<evidence type="ECO:0000256" key="2">
    <source>
        <dbReference type="ARBA" id="ARBA00004613"/>
    </source>
</evidence>
<dbReference type="PANTHER" id="PTHR11610:SF173">
    <property type="entry name" value="LIPASE DOMAIN-CONTAINING PROTEIN-RELATED"/>
    <property type="match status" value="1"/>
</dbReference>
<evidence type="ECO:0000256" key="3">
    <source>
        <dbReference type="ARBA" id="ARBA00010701"/>
    </source>
</evidence>
<dbReference type="GO" id="GO:0005615">
    <property type="term" value="C:extracellular space"/>
    <property type="evidence" value="ECO:0007669"/>
    <property type="project" value="TreeGrafter"/>
</dbReference>
<dbReference type="GO" id="GO:0008970">
    <property type="term" value="F:phospholipase A1 activity"/>
    <property type="evidence" value="ECO:0007669"/>
    <property type="project" value="UniProtKB-EC"/>
</dbReference>
<evidence type="ECO:0000256" key="7">
    <source>
        <dbReference type="ARBA" id="ARBA00023157"/>
    </source>
</evidence>
<evidence type="ECO:0000313" key="11">
    <source>
        <dbReference type="Proteomes" id="UP000639338"/>
    </source>
</evidence>
<proteinExistence type="inferred from homology"/>